<sequence>MEHGKLITFRVNFYKALFIFYKMNIAIHRFLFNLFGYQLTALFKLGNVFLIGRSKPSIAFRI</sequence>
<evidence type="ECO:0000313" key="2">
    <source>
        <dbReference type="EMBL" id="CAL1240387.1"/>
    </source>
</evidence>
<keyword evidence="1" id="KW-0812">Transmembrane</keyword>
<keyword evidence="3" id="KW-1185">Reference proteome</keyword>
<keyword evidence="1" id="KW-1133">Transmembrane helix</keyword>
<accession>A0ABP1C864</accession>
<dbReference type="Proteomes" id="UP001497493">
    <property type="component" value="Chromosome"/>
</dbReference>
<protein>
    <submittedName>
        <fullName evidence="2">Uncharacterized protein</fullName>
    </submittedName>
</protein>
<keyword evidence="1" id="KW-0472">Membrane</keyword>
<evidence type="ECO:0000313" key="3">
    <source>
        <dbReference type="Proteomes" id="UP001497493"/>
    </source>
</evidence>
<feature type="transmembrane region" description="Helical" evidence="1">
    <location>
        <begin position="30"/>
        <end position="52"/>
    </location>
</feature>
<organism evidence="2 3">
    <name type="scientific">Candidatus Methylocalor cossyra</name>
    <dbReference type="NCBI Taxonomy" id="3108543"/>
    <lineage>
        <taxon>Bacteria</taxon>
        <taxon>Pseudomonadati</taxon>
        <taxon>Pseudomonadota</taxon>
        <taxon>Gammaproteobacteria</taxon>
        <taxon>Methylococcales</taxon>
        <taxon>Methylococcaceae</taxon>
        <taxon>Candidatus Methylocalor</taxon>
    </lineage>
</organism>
<name>A0ABP1C864_9GAMM</name>
<reference evidence="2 3" key="1">
    <citation type="submission" date="2024-04" db="EMBL/GenBank/DDBJ databases">
        <authorList>
            <person name="Cremers G."/>
        </authorList>
    </citation>
    <scope>NUCLEOTIDE SEQUENCE [LARGE SCALE GENOMIC DNA]</scope>
    <source>
        <strain evidence="2">MeCH1-AG</strain>
    </source>
</reference>
<proteinExistence type="predicted"/>
<dbReference type="EMBL" id="OZ026884">
    <property type="protein sequence ID" value="CAL1240387.1"/>
    <property type="molecule type" value="Genomic_DNA"/>
</dbReference>
<evidence type="ECO:0000256" key="1">
    <source>
        <dbReference type="SAM" id="Phobius"/>
    </source>
</evidence>
<gene>
    <name evidence="2" type="ORF">MECH1_V1_1611</name>
</gene>